<evidence type="ECO:0000259" key="6">
    <source>
        <dbReference type="Pfam" id="PF02776"/>
    </source>
</evidence>
<dbReference type="CDD" id="cd02014">
    <property type="entry name" value="TPP_POX"/>
    <property type="match status" value="1"/>
</dbReference>
<dbReference type="InterPro" id="IPR012000">
    <property type="entry name" value="Thiamin_PyroP_enz_cen_dom"/>
</dbReference>
<comment type="similarity">
    <text evidence="1 3">Belongs to the TPP enzyme family.</text>
</comment>
<dbReference type="GO" id="GO:0030976">
    <property type="term" value="F:thiamine pyrophosphate binding"/>
    <property type="evidence" value="ECO:0007669"/>
    <property type="project" value="InterPro"/>
</dbReference>
<gene>
    <name evidence="7" type="ORF">PEB0149_010530</name>
</gene>
<dbReference type="OrthoDB" id="4494979at2"/>
<dbReference type="GO" id="GO:0019752">
    <property type="term" value="P:carboxylic acid metabolic process"/>
    <property type="evidence" value="ECO:0007669"/>
    <property type="project" value="UniProtKB-ARBA"/>
</dbReference>
<keyword evidence="2 3" id="KW-0786">Thiamine pyrophosphate</keyword>
<dbReference type="CDD" id="cd07039">
    <property type="entry name" value="TPP_PYR_POX"/>
    <property type="match status" value="1"/>
</dbReference>
<proteinExistence type="inferred from homology"/>
<evidence type="ECO:0000313" key="7">
    <source>
        <dbReference type="EMBL" id="OLY43621.1"/>
    </source>
</evidence>
<dbReference type="EC" id="1.2.5.1" evidence="7"/>
<dbReference type="GO" id="GO:0052737">
    <property type="term" value="F:pyruvate dehydrogenase (quinone) activity"/>
    <property type="evidence" value="ECO:0007669"/>
    <property type="project" value="UniProtKB-EC"/>
</dbReference>
<dbReference type="GO" id="GO:0000287">
    <property type="term" value="F:magnesium ion binding"/>
    <property type="evidence" value="ECO:0007669"/>
    <property type="project" value="InterPro"/>
</dbReference>
<dbReference type="InterPro" id="IPR047211">
    <property type="entry name" value="POXB-like"/>
</dbReference>
<dbReference type="InterPro" id="IPR029035">
    <property type="entry name" value="DHS-like_NAD/FAD-binding_dom"/>
</dbReference>
<dbReference type="Pfam" id="PF02776">
    <property type="entry name" value="TPP_enzyme_N"/>
    <property type="match status" value="1"/>
</dbReference>
<dbReference type="EMBL" id="LXYT01000001">
    <property type="protein sequence ID" value="OLY43621.1"/>
    <property type="molecule type" value="Genomic_DNA"/>
</dbReference>
<dbReference type="RefSeq" id="WP_075868667.1">
    <property type="nucleotide sequence ID" value="NZ_LXYT01000001.1"/>
</dbReference>
<sequence>MSSKRVGEIIVETLQKAGVKHCYGIVGDTLNYITDAIYRSKIEWVHTRHEEAAALAAGGEAYLTGELSACAGSCGPGSLHLINGIYESNRNRAPVVAIASQLSTEVIGSEWPQEVDFPALYSHCSVFCEQILNPEEAQRITVEACQAALTKRGVAVIILPVNVSMQTVSHITQYSVHRPNPVIRPSDSELEQVASHLNKGKKVAIYVGSGVKGAHDEVVALAAKLKAPIGHSSKSKDFIEYDNPYNMGMNGMLGGKPGFDMVEHCDTLLLLGTDFAYTQFYPDKATIIQVDEDGTHLGRRHPVNMGLIGDVKSTAAALLKYVDEKKDTGFLEQCLKTKAEAEKAEAKETAVSKSIIHPQYLVSLINQYADDDALVTGDCGSPMVWLLRHFKTNGKRRTLASLSHGTMANALPQAVGFKKAYKNRQVISLSGDGGLAMLMGELLTVVQEKIDVKIVVFNNSSLNFVELEQKVEGLVDHYTDLQNPDFAKLAESIGIKGWKVDKPEELEGAVKAFLSAKGPALLDVKTSGYELVMPPKVTAGEVSGMALYGTKAIMQGRVKDVTDLLIHNFIK</sequence>
<evidence type="ECO:0000256" key="1">
    <source>
        <dbReference type="ARBA" id="ARBA00007812"/>
    </source>
</evidence>
<dbReference type="InterPro" id="IPR029061">
    <property type="entry name" value="THDP-binding"/>
</dbReference>
<dbReference type="Pfam" id="PF02775">
    <property type="entry name" value="TPP_enzyme_C"/>
    <property type="match status" value="1"/>
</dbReference>
<evidence type="ECO:0000259" key="4">
    <source>
        <dbReference type="Pfam" id="PF00205"/>
    </source>
</evidence>
<dbReference type="AlphaFoldDB" id="A0A1R0F9G3"/>
<feature type="domain" description="Thiamine pyrophosphate enzyme central" evidence="4">
    <location>
        <begin position="190"/>
        <end position="318"/>
    </location>
</feature>
<dbReference type="Gene3D" id="3.40.50.970">
    <property type="match status" value="2"/>
</dbReference>
<protein>
    <submittedName>
        <fullName evidence="7">Pyruvate dehydrogenase (Quinone)</fullName>
        <ecNumber evidence="7">1.2.5.1</ecNumber>
    </submittedName>
</protein>
<dbReference type="PANTHER" id="PTHR42981">
    <property type="entry name" value="PYRUVATE DEHYDROGENASE [UBIQUINONE]"/>
    <property type="match status" value="1"/>
</dbReference>
<dbReference type="Gene3D" id="3.40.50.1220">
    <property type="entry name" value="TPP-binding domain"/>
    <property type="match status" value="1"/>
</dbReference>
<dbReference type="InterPro" id="IPR012001">
    <property type="entry name" value="Thiamin_PyroP_enz_TPP-bd_dom"/>
</dbReference>
<name>A0A1R0F9G3_9HYPH</name>
<dbReference type="InterPro" id="IPR047210">
    <property type="entry name" value="TPP_PYR_POXB-like"/>
</dbReference>
<evidence type="ECO:0000313" key="8">
    <source>
        <dbReference type="Proteomes" id="UP000187344"/>
    </source>
</evidence>
<evidence type="ECO:0000256" key="3">
    <source>
        <dbReference type="RuleBase" id="RU362132"/>
    </source>
</evidence>
<feature type="domain" description="Thiamine pyrophosphate enzyme N-terminal TPP-binding" evidence="6">
    <location>
        <begin position="5"/>
        <end position="118"/>
    </location>
</feature>
<dbReference type="InterPro" id="IPR047212">
    <property type="entry name" value="TPP_POXB-like"/>
</dbReference>
<dbReference type="Proteomes" id="UP000187344">
    <property type="component" value="Unassembled WGS sequence"/>
</dbReference>
<dbReference type="InterPro" id="IPR011766">
    <property type="entry name" value="TPP_enzyme_TPP-bd"/>
</dbReference>
<evidence type="ECO:0000259" key="5">
    <source>
        <dbReference type="Pfam" id="PF02775"/>
    </source>
</evidence>
<dbReference type="SUPFAM" id="SSF52518">
    <property type="entry name" value="Thiamin diphosphate-binding fold (THDP-binding)"/>
    <property type="match status" value="2"/>
</dbReference>
<feature type="domain" description="Thiamine pyrophosphate enzyme TPP-binding" evidence="5">
    <location>
        <begin position="378"/>
        <end position="524"/>
    </location>
</feature>
<dbReference type="PANTHER" id="PTHR42981:SF2">
    <property type="entry name" value="PYRUVATE DEHYDROGENASE [UBIQUINONE]"/>
    <property type="match status" value="1"/>
</dbReference>
<keyword evidence="7" id="KW-0560">Oxidoreductase</keyword>
<keyword evidence="7" id="KW-0670">Pyruvate</keyword>
<keyword evidence="8" id="KW-1185">Reference proteome</keyword>
<reference evidence="7 8" key="1">
    <citation type="submission" date="2016-12" db="EMBL/GenBank/DDBJ databases">
        <title>Comparative genomics of Bartonella apis.</title>
        <authorList>
            <person name="Engel P."/>
        </authorList>
    </citation>
    <scope>NUCLEOTIDE SEQUENCE [LARGE SCALE GENOMIC DNA]</scope>
    <source>
        <strain evidence="7 8">PEB0149</strain>
    </source>
</reference>
<evidence type="ECO:0000256" key="2">
    <source>
        <dbReference type="ARBA" id="ARBA00023052"/>
    </source>
</evidence>
<dbReference type="SUPFAM" id="SSF52467">
    <property type="entry name" value="DHS-like NAD/FAD-binding domain"/>
    <property type="match status" value="1"/>
</dbReference>
<organism evidence="7 8">
    <name type="scientific">Bartonella apis</name>
    <dbReference type="NCBI Taxonomy" id="1686310"/>
    <lineage>
        <taxon>Bacteria</taxon>
        <taxon>Pseudomonadati</taxon>
        <taxon>Pseudomonadota</taxon>
        <taxon>Alphaproteobacteria</taxon>
        <taxon>Hyphomicrobiales</taxon>
        <taxon>Bartonellaceae</taxon>
        <taxon>Bartonella</taxon>
    </lineage>
</organism>
<comment type="caution">
    <text evidence="7">The sequence shown here is derived from an EMBL/GenBank/DDBJ whole genome shotgun (WGS) entry which is preliminary data.</text>
</comment>
<dbReference type="Pfam" id="PF00205">
    <property type="entry name" value="TPP_enzyme_M"/>
    <property type="match status" value="1"/>
</dbReference>
<accession>A0A1R0F9G3</accession>